<feature type="non-terminal residue" evidence="3">
    <location>
        <position position="1"/>
    </location>
</feature>
<comment type="caution">
    <text evidence="3">The sequence shown here is derived from an EMBL/GenBank/DDBJ whole genome shotgun (WGS) entry which is preliminary data.</text>
</comment>
<accession>A0ABD0NFZ9</accession>
<dbReference type="GO" id="GO:0016787">
    <property type="term" value="F:hydrolase activity"/>
    <property type="evidence" value="ECO:0007669"/>
    <property type="project" value="UniProtKB-KW"/>
</dbReference>
<proteinExistence type="predicted"/>
<dbReference type="SUPFAM" id="SSF57756">
    <property type="entry name" value="Retrovirus zinc finger-like domains"/>
    <property type="match status" value="1"/>
</dbReference>
<protein>
    <recommendedName>
        <fullName evidence="2">Peptidase A2 domain-containing protein</fullName>
    </recommendedName>
</protein>
<reference evidence="3 4" key="1">
    <citation type="submission" date="2024-05" db="EMBL/GenBank/DDBJ databases">
        <title>Genome sequencing and assembly of Indian major carp, Cirrhinus mrigala (Hamilton, 1822).</title>
        <authorList>
            <person name="Mohindra V."/>
            <person name="Chowdhury L.M."/>
            <person name="Lal K."/>
            <person name="Jena J.K."/>
        </authorList>
    </citation>
    <scope>NUCLEOTIDE SEQUENCE [LARGE SCALE GENOMIC DNA]</scope>
    <source>
        <strain evidence="3">CM1030</strain>
        <tissue evidence="3">Blood</tissue>
    </source>
</reference>
<dbReference type="InterPro" id="IPR021109">
    <property type="entry name" value="Peptidase_aspartic_dom_sf"/>
</dbReference>
<sequence>KKNSKAEFKHRLQKFNKRNKVNWEEIVCHNCQGIGHMRRNCSSPRLNLERVTPALPRQTEIQPASTVLRVKGSGPEMCIHLLLYDMEVCALLDSGARRSVLPRPCYETIKADERPPLKLSTVQALQGISPSNVDVLGEVDVPVQVGTQTVSVNFIVADAAEGTEAILGHPFLEQARTRLDFGSQKIVLFGEQITYFNPKNKPRVRVVRIARTAILEAGREYIVPGNAHFWEKVQGNMLLSPTKGFLEKHQVMVAQIITGAQPSHQVPVRLYNLGTVAVKVRKGVIARILQPADVVQASTAELPPADCP</sequence>
<evidence type="ECO:0000256" key="1">
    <source>
        <dbReference type="ARBA" id="ARBA00022801"/>
    </source>
</evidence>
<dbReference type="Pfam" id="PF00098">
    <property type="entry name" value="zf-CCHC"/>
    <property type="match status" value="1"/>
</dbReference>
<gene>
    <name evidence="3" type="ORF">M9458_044644</name>
</gene>
<name>A0ABD0NFZ9_CIRMR</name>
<dbReference type="CDD" id="cd00303">
    <property type="entry name" value="retropepsin_like"/>
    <property type="match status" value="1"/>
</dbReference>
<dbReference type="InterPro" id="IPR001878">
    <property type="entry name" value="Znf_CCHC"/>
</dbReference>
<dbReference type="InterPro" id="IPR036875">
    <property type="entry name" value="Znf_CCHC_sf"/>
</dbReference>
<dbReference type="InterPro" id="IPR001995">
    <property type="entry name" value="Peptidase_A2_cat"/>
</dbReference>
<feature type="non-terminal residue" evidence="3">
    <location>
        <position position="308"/>
    </location>
</feature>
<evidence type="ECO:0000313" key="4">
    <source>
        <dbReference type="Proteomes" id="UP001529510"/>
    </source>
</evidence>
<dbReference type="EMBL" id="JAMKFB020000022">
    <property type="protein sequence ID" value="KAL0160919.1"/>
    <property type="molecule type" value="Genomic_DNA"/>
</dbReference>
<dbReference type="SUPFAM" id="SSF50630">
    <property type="entry name" value="Acid proteases"/>
    <property type="match status" value="1"/>
</dbReference>
<keyword evidence="4" id="KW-1185">Reference proteome</keyword>
<feature type="domain" description="Peptidase A2" evidence="2">
    <location>
        <begin position="88"/>
        <end position="129"/>
    </location>
</feature>
<evidence type="ECO:0000313" key="3">
    <source>
        <dbReference type="EMBL" id="KAL0160919.1"/>
    </source>
</evidence>
<dbReference type="AlphaFoldDB" id="A0ABD0NFZ9"/>
<organism evidence="3 4">
    <name type="scientific">Cirrhinus mrigala</name>
    <name type="common">Mrigala</name>
    <dbReference type="NCBI Taxonomy" id="683832"/>
    <lineage>
        <taxon>Eukaryota</taxon>
        <taxon>Metazoa</taxon>
        <taxon>Chordata</taxon>
        <taxon>Craniata</taxon>
        <taxon>Vertebrata</taxon>
        <taxon>Euteleostomi</taxon>
        <taxon>Actinopterygii</taxon>
        <taxon>Neopterygii</taxon>
        <taxon>Teleostei</taxon>
        <taxon>Ostariophysi</taxon>
        <taxon>Cypriniformes</taxon>
        <taxon>Cyprinidae</taxon>
        <taxon>Labeoninae</taxon>
        <taxon>Labeonini</taxon>
        <taxon>Cirrhinus</taxon>
    </lineage>
</organism>
<dbReference type="Proteomes" id="UP001529510">
    <property type="component" value="Unassembled WGS sequence"/>
</dbReference>
<evidence type="ECO:0000259" key="2">
    <source>
        <dbReference type="PROSITE" id="PS50175"/>
    </source>
</evidence>
<keyword evidence="1" id="KW-0378">Hydrolase</keyword>
<dbReference type="Gene3D" id="2.40.70.10">
    <property type="entry name" value="Acid Proteases"/>
    <property type="match status" value="1"/>
</dbReference>
<dbReference type="PROSITE" id="PS50175">
    <property type="entry name" value="ASP_PROT_RETROV"/>
    <property type="match status" value="1"/>
</dbReference>